<dbReference type="AlphaFoldDB" id="A0A8X6UXN6"/>
<dbReference type="OrthoDB" id="10602912at2759"/>
<organism evidence="1 2">
    <name type="scientific">Nephila pilipes</name>
    <name type="common">Giant wood spider</name>
    <name type="synonym">Nephila maculata</name>
    <dbReference type="NCBI Taxonomy" id="299642"/>
    <lineage>
        <taxon>Eukaryota</taxon>
        <taxon>Metazoa</taxon>
        <taxon>Ecdysozoa</taxon>
        <taxon>Arthropoda</taxon>
        <taxon>Chelicerata</taxon>
        <taxon>Arachnida</taxon>
        <taxon>Araneae</taxon>
        <taxon>Araneomorphae</taxon>
        <taxon>Entelegynae</taxon>
        <taxon>Araneoidea</taxon>
        <taxon>Nephilidae</taxon>
        <taxon>Nephila</taxon>
    </lineage>
</organism>
<proteinExistence type="predicted"/>
<reference evidence="1" key="1">
    <citation type="submission" date="2020-08" db="EMBL/GenBank/DDBJ databases">
        <title>Multicomponent nature underlies the extraordinary mechanical properties of spider dragline silk.</title>
        <authorList>
            <person name="Kono N."/>
            <person name="Nakamura H."/>
            <person name="Mori M."/>
            <person name="Yoshida Y."/>
            <person name="Ohtoshi R."/>
            <person name="Malay A.D."/>
            <person name="Moran D.A.P."/>
            <person name="Tomita M."/>
            <person name="Numata K."/>
            <person name="Arakawa K."/>
        </authorList>
    </citation>
    <scope>NUCLEOTIDE SEQUENCE</scope>
</reference>
<protein>
    <submittedName>
        <fullName evidence="1">Uncharacterized protein</fullName>
    </submittedName>
</protein>
<evidence type="ECO:0000313" key="2">
    <source>
        <dbReference type="Proteomes" id="UP000887013"/>
    </source>
</evidence>
<name>A0A8X6UXN6_NEPPI</name>
<dbReference type="EMBL" id="BMAW01040896">
    <property type="protein sequence ID" value="GFU61428.1"/>
    <property type="molecule type" value="Genomic_DNA"/>
</dbReference>
<sequence>MEHFESAPLVPLLDALCSIEILSPSGQMTSDKMQGAQISGKEINLREYAKECCPHSDPINAGRQKCIHSGSSNLSVINHLHNGRGPEQSIQGLSDARPGLEAVVFNLLAPSTQRVEMGFLYWEIVFTRFEGAISDTL</sequence>
<gene>
    <name evidence="1" type="ORF">NPIL_46191</name>
</gene>
<dbReference type="Proteomes" id="UP000887013">
    <property type="component" value="Unassembled WGS sequence"/>
</dbReference>
<keyword evidence="2" id="KW-1185">Reference proteome</keyword>
<comment type="caution">
    <text evidence="1">The sequence shown here is derived from an EMBL/GenBank/DDBJ whole genome shotgun (WGS) entry which is preliminary data.</text>
</comment>
<evidence type="ECO:0000313" key="1">
    <source>
        <dbReference type="EMBL" id="GFU61428.1"/>
    </source>
</evidence>
<accession>A0A8X6UXN6</accession>